<dbReference type="InterPro" id="IPR000399">
    <property type="entry name" value="TPP-bd_CS"/>
</dbReference>
<evidence type="ECO:0000256" key="1">
    <source>
        <dbReference type="ARBA" id="ARBA00022793"/>
    </source>
</evidence>
<keyword evidence="3 5" id="KW-0456">Lyase</keyword>
<proteinExistence type="predicted"/>
<keyword evidence="1" id="KW-0210">Decarboxylase</keyword>
<evidence type="ECO:0000313" key="5">
    <source>
        <dbReference type="EMBL" id="MCS7477824.1"/>
    </source>
</evidence>
<name>A0A9X2ZZT4_9PSEU</name>
<dbReference type="GO" id="GO:0033980">
    <property type="term" value="F:phosphonopyruvate decarboxylase activity"/>
    <property type="evidence" value="ECO:0007669"/>
    <property type="project" value="UniProtKB-EC"/>
</dbReference>
<dbReference type="GO" id="GO:0030976">
    <property type="term" value="F:thiamine pyrophosphate binding"/>
    <property type="evidence" value="ECO:0007669"/>
    <property type="project" value="InterPro"/>
</dbReference>
<dbReference type="AlphaFoldDB" id="A0A9X2ZZT4"/>
<dbReference type="Gene3D" id="3.40.50.970">
    <property type="match status" value="2"/>
</dbReference>
<gene>
    <name evidence="5" type="primary">aepY</name>
    <name evidence="5" type="ORF">NZH93_13245</name>
</gene>
<dbReference type="Proteomes" id="UP001141259">
    <property type="component" value="Unassembled WGS sequence"/>
</dbReference>
<keyword evidence="6" id="KW-1185">Reference proteome</keyword>
<evidence type="ECO:0000256" key="3">
    <source>
        <dbReference type="ARBA" id="ARBA00023239"/>
    </source>
</evidence>
<dbReference type="PANTHER" id="PTHR42818">
    <property type="entry name" value="SULFOPYRUVATE DECARBOXYLASE SUBUNIT ALPHA"/>
    <property type="match status" value="1"/>
</dbReference>
<evidence type="ECO:0000313" key="6">
    <source>
        <dbReference type="Proteomes" id="UP001141259"/>
    </source>
</evidence>
<evidence type="ECO:0000256" key="2">
    <source>
        <dbReference type="ARBA" id="ARBA00023052"/>
    </source>
</evidence>
<dbReference type="InterPro" id="IPR051818">
    <property type="entry name" value="TPP_dependent_decarboxylase"/>
</dbReference>
<dbReference type="GO" id="GO:0000287">
    <property type="term" value="F:magnesium ion binding"/>
    <property type="evidence" value="ECO:0007669"/>
    <property type="project" value="InterPro"/>
</dbReference>
<dbReference type="InterPro" id="IPR011766">
    <property type="entry name" value="TPP_enzyme_TPP-bd"/>
</dbReference>
<dbReference type="PANTHER" id="PTHR42818:SF1">
    <property type="entry name" value="SULFOPYRUVATE DECARBOXYLASE"/>
    <property type="match status" value="1"/>
</dbReference>
<keyword evidence="2" id="KW-0786">Thiamine pyrophosphate</keyword>
<dbReference type="InterPro" id="IPR017684">
    <property type="entry name" value="Phosphono-pyrv_decarboxylase"/>
</dbReference>
<feature type="domain" description="Thiamine pyrophosphate enzyme TPP-binding" evidence="4">
    <location>
        <begin position="216"/>
        <end position="331"/>
    </location>
</feature>
<reference evidence="5" key="1">
    <citation type="submission" date="2022-08" db="EMBL/GenBank/DDBJ databases">
        <authorList>
            <person name="Tistechok S."/>
            <person name="Samborskyy M."/>
            <person name="Roman I."/>
        </authorList>
    </citation>
    <scope>NUCLEOTIDE SEQUENCE</scope>
    <source>
        <strain evidence="5">DSM 103496</strain>
    </source>
</reference>
<dbReference type="CDD" id="cd07035">
    <property type="entry name" value="TPP_PYR_POX_like"/>
    <property type="match status" value="1"/>
</dbReference>
<dbReference type="EMBL" id="JANYMP010000005">
    <property type="protein sequence ID" value="MCS7477824.1"/>
    <property type="molecule type" value="Genomic_DNA"/>
</dbReference>
<protein>
    <submittedName>
        <fullName evidence="5">Phosphonopyruvate decarboxylase</fullName>
        <ecNumber evidence="5">4.1.1.82</ecNumber>
    </submittedName>
</protein>
<evidence type="ECO:0000259" key="4">
    <source>
        <dbReference type="Pfam" id="PF02775"/>
    </source>
</evidence>
<sequence>MIGAPEFTAALLEHGYEFFTGVPCSYLGGPISVLSEQGRYVPAANEGAALAIAAGARMAGTRSATLLQNSGLGNLVNPLASLVLPYEIPVLVVVSLRGWPVGTDEPQHEVMGRVSQSIMDGCGVDSALLEPTVDSLEEALAAAGKADLRGRSFCLLVPKGTVASVGSAPAAPSGVLDRAKAVRIVAAHVGDAAVYSTTGYTSRELFAAADRAGNFYMQGSMGHALALGLGTALRRPDRRVVVLDGDGAVLMHMGTLSTVGHLAPPNLLHVVLDNGSYASTGNQATTSTTVDWPELARANGYRQAWGCADGAELRAALSEAGKVPGPSLVAVRVRADETAAPPRASARLTLPGVRARFEREVADPEGGPRP</sequence>
<dbReference type="InterPro" id="IPR029061">
    <property type="entry name" value="THDP-binding"/>
</dbReference>
<dbReference type="EC" id="4.1.1.82" evidence="5"/>
<dbReference type="Pfam" id="PF02775">
    <property type="entry name" value="TPP_enzyme_C"/>
    <property type="match status" value="1"/>
</dbReference>
<accession>A0A9X2ZZT4</accession>
<dbReference type="SUPFAM" id="SSF52518">
    <property type="entry name" value="Thiamin diphosphate-binding fold (THDP-binding)"/>
    <property type="match status" value="2"/>
</dbReference>
<comment type="caution">
    <text evidence="5">The sequence shown here is derived from an EMBL/GenBank/DDBJ whole genome shotgun (WGS) entry which is preliminary data.</text>
</comment>
<organism evidence="5 6">
    <name type="scientific">Umezawaea endophytica</name>
    <dbReference type="NCBI Taxonomy" id="1654476"/>
    <lineage>
        <taxon>Bacteria</taxon>
        <taxon>Bacillati</taxon>
        <taxon>Actinomycetota</taxon>
        <taxon>Actinomycetes</taxon>
        <taxon>Pseudonocardiales</taxon>
        <taxon>Pseudonocardiaceae</taxon>
        <taxon>Umezawaea</taxon>
    </lineage>
</organism>
<dbReference type="RefSeq" id="WP_259623333.1">
    <property type="nucleotide sequence ID" value="NZ_JANYMP010000005.1"/>
</dbReference>
<dbReference type="GO" id="GO:0032923">
    <property type="term" value="P:organic phosphonate biosynthetic process"/>
    <property type="evidence" value="ECO:0007669"/>
    <property type="project" value="InterPro"/>
</dbReference>
<dbReference type="PROSITE" id="PS00187">
    <property type="entry name" value="TPP_ENZYMES"/>
    <property type="match status" value="1"/>
</dbReference>
<dbReference type="NCBIfam" id="TIGR03297">
    <property type="entry name" value="Ppyr-DeCO2ase"/>
    <property type="match status" value="1"/>
</dbReference>